<dbReference type="CDD" id="cd04673">
    <property type="entry name" value="NUDIX_ADPRase"/>
    <property type="match status" value="1"/>
</dbReference>
<dbReference type="PANTHER" id="PTHR43736:SF1">
    <property type="entry name" value="DIHYDRONEOPTERIN TRIPHOSPHATE DIPHOSPHATASE"/>
    <property type="match status" value="1"/>
</dbReference>
<accession>A0A502BSP7</accession>
<dbReference type="OrthoDB" id="9761969at2"/>
<comment type="caution">
    <text evidence="3">The sequence shown here is derived from an EMBL/GenBank/DDBJ whole genome shotgun (WGS) entry which is preliminary data.</text>
</comment>
<organism evidence="3 4">
    <name type="scientific">Brucella gallinifaecis</name>
    <dbReference type="NCBI Taxonomy" id="215590"/>
    <lineage>
        <taxon>Bacteria</taxon>
        <taxon>Pseudomonadati</taxon>
        <taxon>Pseudomonadota</taxon>
        <taxon>Alphaproteobacteria</taxon>
        <taxon>Hyphomicrobiales</taxon>
        <taxon>Brucellaceae</taxon>
        <taxon>Brucella/Ochrobactrum group</taxon>
        <taxon>Brucella</taxon>
    </lineage>
</organism>
<dbReference type="RefSeq" id="WP_140904356.1">
    <property type="nucleotide sequence ID" value="NZ_JBHTMD010000007.1"/>
</dbReference>
<dbReference type="SUPFAM" id="SSF55811">
    <property type="entry name" value="Nudix"/>
    <property type="match status" value="1"/>
</dbReference>
<evidence type="ECO:0000256" key="1">
    <source>
        <dbReference type="ARBA" id="ARBA00022801"/>
    </source>
</evidence>
<dbReference type="EMBL" id="VEWJ01000003">
    <property type="protein sequence ID" value="TPF76306.1"/>
    <property type="molecule type" value="Genomic_DNA"/>
</dbReference>
<keyword evidence="4" id="KW-1185">Reference proteome</keyword>
<reference evidence="3 4" key="1">
    <citation type="journal article" date="2003" name="Int. J. Syst. Evol. Microbiol.">
        <title>Towards a standardized format for the description of a novel species (of an established genus): Ochrobactrum gallinifaecis sp. nov.</title>
        <authorList>
            <person name="Kampfer P."/>
            <person name="Buczolits S."/>
            <person name="Albrecht A."/>
            <person name="Busse H.J."/>
            <person name="Stackebrandt E."/>
        </authorList>
    </citation>
    <scope>NUCLEOTIDE SEQUENCE [LARGE SCALE GENOMIC DNA]</scope>
    <source>
        <strain evidence="3 4">ISO 196</strain>
    </source>
</reference>
<dbReference type="Gene3D" id="3.90.79.10">
    <property type="entry name" value="Nucleoside Triphosphate Pyrophosphohydrolase"/>
    <property type="match status" value="1"/>
</dbReference>
<evidence type="ECO:0000313" key="4">
    <source>
        <dbReference type="Proteomes" id="UP000315388"/>
    </source>
</evidence>
<gene>
    <name evidence="3" type="ORF">FHY56_04855</name>
</gene>
<keyword evidence="1" id="KW-0378">Hydrolase</keyword>
<dbReference type="InterPro" id="IPR000086">
    <property type="entry name" value="NUDIX_hydrolase_dom"/>
</dbReference>
<dbReference type="PANTHER" id="PTHR43736">
    <property type="entry name" value="ADP-RIBOSE PYROPHOSPHATASE"/>
    <property type="match status" value="1"/>
</dbReference>
<dbReference type="PROSITE" id="PS51462">
    <property type="entry name" value="NUDIX"/>
    <property type="match status" value="1"/>
</dbReference>
<evidence type="ECO:0000313" key="3">
    <source>
        <dbReference type="EMBL" id="TPF76306.1"/>
    </source>
</evidence>
<dbReference type="Pfam" id="PF00293">
    <property type="entry name" value="NUDIX"/>
    <property type="match status" value="1"/>
</dbReference>
<dbReference type="AlphaFoldDB" id="A0A502BSP7"/>
<evidence type="ECO:0000259" key="2">
    <source>
        <dbReference type="PROSITE" id="PS51462"/>
    </source>
</evidence>
<feature type="domain" description="Nudix hydrolase" evidence="2">
    <location>
        <begin position="11"/>
        <end position="140"/>
    </location>
</feature>
<dbReference type="InterPro" id="IPR015797">
    <property type="entry name" value="NUDIX_hydrolase-like_dom_sf"/>
</dbReference>
<proteinExistence type="predicted"/>
<dbReference type="InterPro" id="IPR020476">
    <property type="entry name" value="Nudix_hydrolase"/>
</dbReference>
<dbReference type="GO" id="GO:0016787">
    <property type="term" value="F:hydrolase activity"/>
    <property type="evidence" value="ECO:0007669"/>
    <property type="project" value="UniProtKB-KW"/>
</dbReference>
<dbReference type="PRINTS" id="PR00502">
    <property type="entry name" value="NUDIXFAMILY"/>
</dbReference>
<protein>
    <submittedName>
        <fullName evidence="3">NUDIX domain-containing protein</fullName>
    </submittedName>
</protein>
<name>A0A502BSP7_9HYPH</name>
<dbReference type="Proteomes" id="UP000315388">
    <property type="component" value="Unassembled WGS sequence"/>
</dbReference>
<sequence length="152" mass="16641">MVTIPVIPVPVQIHGVSLICRRDGRFLLVERGKEPWKGWLAFPGGSIEMGETPEEAAHRELKEETALDAGSLRHVITVDLALEGKVYAKSYFLSVYRAFDISGVEQAGDDAAAIHWLNIDEMAHANVTDSTLDVARSVAKIEDSTELKSISP</sequence>